<dbReference type="Proteomes" id="UP000039865">
    <property type="component" value="Unassembled WGS sequence"/>
</dbReference>
<feature type="compositionally biased region" description="Polar residues" evidence="1">
    <location>
        <begin position="459"/>
        <end position="476"/>
    </location>
</feature>
<sequence>MVTLPSPNLTQEKGETIADFKQRIRREIELSHYQNVGKCDLQIPRQMRYSCKDDSIESFRKTLRSNKFMHKEYNPNLDSVFGQYLFNGIMTERIVKDDTIQTVNEFILKEKTYKQAIKMSNKEVYKLPLRMKPKRAATKGNNSPRFTIDPEIEANKSRKKLYHFYASKLTDKSFTKNKIKAIEESLKQEMKRHKPKYFREVSNDPEQLQKTYNRKNQAGYFEVDPAEEKQRQQIILKAKLRLVVKKTDDTDKPKRNNLRDLIALQKKMTSKINNADELPTIEELELMKIPSKFSHERKRRSPKKQVAFLDQNTLVKANQTQMFDSLSPKIKEEANGLQFIPKRILKNANTTIIDHRRQLNIDSERQTQDLSQSIKRLESGHSIINDDSPRKFSSVLINAQTKQPEQNQIIITSMQNLQSKDEQNLHSSGKQQRKRIGTARQRNSQSFFSQEMKAKHGGQENTSVQSPNAATTMDSNGQFSSSIRVQNNQHENQAMSGQYLIMNSSLGQNCLKDEKYGSCKKYLDSLQVQFEDWNERHHKIQYATGEYLEELRYSSNEEVKGIEEILAYKEQEDREGFKNKENLDSYKDDMIATTKFLNNDKGGRKIWQPEKLTVPRYTYLGQIIAQQSQ</sequence>
<accession>A0A078AAL5</accession>
<reference evidence="2 3" key="1">
    <citation type="submission" date="2014-06" db="EMBL/GenBank/DDBJ databases">
        <authorList>
            <person name="Swart Estienne"/>
        </authorList>
    </citation>
    <scope>NUCLEOTIDE SEQUENCE [LARGE SCALE GENOMIC DNA]</scope>
    <source>
        <strain evidence="2 3">130c</strain>
    </source>
</reference>
<feature type="region of interest" description="Disordered" evidence="1">
    <location>
        <begin position="417"/>
        <end position="476"/>
    </location>
</feature>
<dbReference type="EMBL" id="CCKQ01007893">
    <property type="protein sequence ID" value="CDW79320.1"/>
    <property type="molecule type" value="Genomic_DNA"/>
</dbReference>
<organism evidence="2 3">
    <name type="scientific">Stylonychia lemnae</name>
    <name type="common">Ciliate</name>
    <dbReference type="NCBI Taxonomy" id="5949"/>
    <lineage>
        <taxon>Eukaryota</taxon>
        <taxon>Sar</taxon>
        <taxon>Alveolata</taxon>
        <taxon>Ciliophora</taxon>
        <taxon>Intramacronucleata</taxon>
        <taxon>Spirotrichea</taxon>
        <taxon>Stichotrichia</taxon>
        <taxon>Sporadotrichida</taxon>
        <taxon>Oxytrichidae</taxon>
        <taxon>Stylonychinae</taxon>
        <taxon>Stylonychia</taxon>
    </lineage>
</organism>
<proteinExistence type="predicted"/>
<keyword evidence="3" id="KW-1185">Reference proteome</keyword>
<evidence type="ECO:0000313" key="3">
    <source>
        <dbReference type="Proteomes" id="UP000039865"/>
    </source>
</evidence>
<dbReference type="AlphaFoldDB" id="A0A078AAL5"/>
<dbReference type="InParanoid" id="A0A078AAL5"/>
<evidence type="ECO:0000313" key="2">
    <source>
        <dbReference type="EMBL" id="CDW79320.1"/>
    </source>
</evidence>
<name>A0A078AAL5_STYLE</name>
<feature type="compositionally biased region" description="Polar residues" evidence="1">
    <location>
        <begin position="440"/>
        <end position="449"/>
    </location>
</feature>
<protein>
    <submittedName>
        <fullName evidence="2">Uncharacterized protein</fullName>
    </submittedName>
</protein>
<evidence type="ECO:0000256" key="1">
    <source>
        <dbReference type="SAM" id="MobiDB-lite"/>
    </source>
</evidence>
<gene>
    <name evidence="2" type="primary">Contig9501.g10165</name>
    <name evidence="2" type="ORF">STYLEM_8307</name>
</gene>